<dbReference type="PIRSF" id="PIRSF005902">
    <property type="entry name" value="DNase_TatD"/>
    <property type="match status" value="1"/>
</dbReference>
<dbReference type="GO" id="GO:0005829">
    <property type="term" value="C:cytosol"/>
    <property type="evidence" value="ECO:0007669"/>
    <property type="project" value="TreeGrafter"/>
</dbReference>
<dbReference type="GO" id="GO:0046872">
    <property type="term" value="F:metal ion binding"/>
    <property type="evidence" value="ECO:0007669"/>
    <property type="project" value="UniProtKB-KW"/>
</dbReference>
<dbReference type="SUPFAM" id="SSF51556">
    <property type="entry name" value="Metallo-dependent hydrolases"/>
    <property type="match status" value="1"/>
</dbReference>
<organism evidence="5 6">
    <name type="scientific">Longimonas halophila</name>
    <dbReference type="NCBI Taxonomy" id="1469170"/>
    <lineage>
        <taxon>Bacteria</taxon>
        <taxon>Pseudomonadati</taxon>
        <taxon>Rhodothermota</taxon>
        <taxon>Rhodothermia</taxon>
        <taxon>Rhodothermales</taxon>
        <taxon>Salisaetaceae</taxon>
        <taxon>Longimonas</taxon>
    </lineage>
</organism>
<evidence type="ECO:0000313" key="5">
    <source>
        <dbReference type="EMBL" id="PEN09491.1"/>
    </source>
</evidence>
<gene>
    <name evidence="5" type="ORF">CRI93_01820</name>
</gene>
<keyword evidence="2 4" id="KW-0479">Metal-binding</keyword>
<feature type="binding site" evidence="4">
    <location>
        <position position="92"/>
    </location>
    <ligand>
        <name>a divalent metal cation</name>
        <dbReference type="ChEBI" id="CHEBI:60240"/>
        <label>1</label>
    </ligand>
</feature>
<dbReference type="GO" id="GO:0004536">
    <property type="term" value="F:DNA nuclease activity"/>
    <property type="evidence" value="ECO:0007669"/>
    <property type="project" value="InterPro"/>
</dbReference>
<evidence type="ECO:0000256" key="4">
    <source>
        <dbReference type="PIRSR" id="PIRSR005902-1"/>
    </source>
</evidence>
<evidence type="ECO:0000313" key="6">
    <source>
        <dbReference type="Proteomes" id="UP000221024"/>
    </source>
</evidence>
<dbReference type="PROSITE" id="PS01090">
    <property type="entry name" value="TATD_2"/>
    <property type="match status" value="1"/>
</dbReference>
<dbReference type="EMBL" id="PDEP01000001">
    <property type="protein sequence ID" value="PEN09491.1"/>
    <property type="molecule type" value="Genomic_DNA"/>
</dbReference>
<comment type="similarity">
    <text evidence="1">Belongs to the metallo-dependent hydrolases superfamily. TatD-type hydrolase family.</text>
</comment>
<accession>A0A2H3NQD9</accession>
<proteinExistence type="inferred from homology"/>
<dbReference type="Pfam" id="PF01026">
    <property type="entry name" value="TatD_DNase"/>
    <property type="match status" value="1"/>
</dbReference>
<feature type="binding site" evidence="4">
    <location>
        <position position="8"/>
    </location>
    <ligand>
        <name>a divalent metal cation</name>
        <dbReference type="ChEBI" id="CHEBI:60240"/>
        <label>1</label>
    </ligand>
</feature>
<evidence type="ECO:0000256" key="3">
    <source>
        <dbReference type="ARBA" id="ARBA00022801"/>
    </source>
</evidence>
<dbReference type="PANTHER" id="PTHR46124">
    <property type="entry name" value="D-AMINOACYL-TRNA DEACYLASE"/>
    <property type="match status" value="1"/>
</dbReference>
<dbReference type="InterPro" id="IPR018228">
    <property type="entry name" value="DNase_TatD-rel_CS"/>
</dbReference>
<comment type="caution">
    <text evidence="5">The sequence shown here is derived from an EMBL/GenBank/DDBJ whole genome shotgun (WGS) entry which is preliminary data.</text>
</comment>
<dbReference type="InterPro" id="IPR032466">
    <property type="entry name" value="Metal_Hydrolase"/>
</dbReference>
<dbReference type="NCBIfam" id="TIGR00010">
    <property type="entry name" value="YchF/TatD family DNA exonuclease"/>
    <property type="match status" value="1"/>
</dbReference>
<dbReference type="OrthoDB" id="9810005at2"/>
<dbReference type="Proteomes" id="UP000221024">
    <property type="component" value="Unassembled WGS sequence"/>
</dbReference>
<feature type="binding site" evidence="4">
    <location>
        <position position="128"/>
    </location>
    <ligand>
        <name>a divalent metal cation</name>
        <dbReference type="ChEBI" id="CHEBI:60240"/>
        <label>2</label>
    </ligand>
</feature>
<reference evidence="5 6" key="1">
    <citation type="submission" date="2017-10" db="EMBL/GenBank/DDBJ databases">
        <title>Draft genome of Longimonas halophila.</title>
        <authorList>
            <person name="Goh K.M."/>
            <person name="Shamsir M.S."/>
            <person name="Lim S.W."/>
        </authorList>
    </citation>
    <scope>NUCLEOTIDE SEQUENCE [LARGE SCALE GENOMIC DNA]</scope>
    <source>
        <strain evidence="5 6">KCTC 42399</strain>
    </source>
</reference>
<protein>
    <submittedName>
        <fullName evidence="5">Hydrolase TatD</fullName>
    </submittedName>
</protein>
<feature type="binding site" evidence="4">
    <location>
        <position position="6"/>
    </location>
    <ligand>
        <name>a divalent metal cation</name>
        <dbReference type="ChEBI" id="CHEBI:60240"/>
        <label>1</label>
    </ligand>
</feature>
<dbReference type="AlphaFoldDB" id="A0A2H3NQD9"/>
<dbReference type="GO" id="GO:0016788">
    <property type="term" value="F:hydrolase activity, acting on ester bonds"/>
    <property type="evidence" value="ECO:0007669"/>
    <property type="project" value="InterPro"/>
</dbReference>
<name>A0A2H3NQD9_9BACT</name>
<dbReference type="PANTHER" id="PTHR46124:SF4">
    <property type="entry name" value="HYDROLASE TATD"/>
    <property type="match status" value="1"/>
</dbReference>
<dbReference type="Gene3D" id="3.20.20.140">
    <property type="entry name" value="Metal-dependent hydrolases"/>
    <property type="match status" value="1"/>
</dbReference>
<dbReference type="RefSeq" id="WP_098060889.1">
    <property type="nucleotide sequence ID" value="NZ_PDEP01000001.1"/>
</dbReference>
<keyword evidence="3 5" id="KW-0378">Hydrolase</keyword>
<dbReference type="InterPro" id="IPR001130">
    <property type="entry name" value="TatD-like"/>
</dbReference>
<evidence type="ECO:0000256" key="2">
    <source>
        <dbReference type="ARBA" id="ARBA00022723"/>
    </source>
</evidence>
<evidence type="ECO:0000256" key="1">
    <source>
        <dbReference type="ARBA" id="ARBA00009275"/>
    </source>
</evidence>
<feature type="binding site" evidence="4">
    <location>
        <position position="158"/>
    </location>
    <ligand>
        <name>a divalent metal cation</name>
        <dbReference type="ChEBI" id="CHEBI:60240"/>
        <label>2</label>
    </ligand>
</feature>
<dbReference type="CDD" id="cd01310">
    <property type="entry name" value="TatD_DNAse"/>
    <property type="match status" value="1"/>
</dbReference>
<keyword evidence="6" id="KW-1185">Reference proteome</keyword>
<sequence length="264" mass="29542">MLVDTHAHLYLDRFDDDRDAVLTRMRNADVEAVVLPAIDLNSIEQAVALSEANTDVFAMTGLHPSTTEDASNDAMATVAEWCAHEQVVAIGESGLDYYWDRSFDDRQQHFFREHIRLAIETELPLVIHNREATDDVLTILEEERAAHPQGERLHGILHCFVDDAATAQRAWDLGFYVGIGGIATFKNSDHDAMLQSIPLERIVLETDAPYLAPQAERGNRNEPAFVRHVATYLADVTDYTLDEIATQTTANARAVYGLPEPQRT</sequence>
<dbReference type="FunFam" id="3.20.20.140:FF:000005">
    <property type="entry name" value="TatD family hydrolase"/>
    <property type="match status" value="1"/>
</dbReference>
<feature type="binding site" evidence="4">
    <location>
        <position position="207"/>
    </location>
    <ligand>
        <name>a divalent metal cation</name>
        <dbReference type="ChEBI" id="CHEBI:60240"/>
        <label>1</label>
    </ligand>
</feature>
<dbReference type="InterPro" id="IPR015991">
    <property type="entry name" value="TatD/YcfH-like"/>
</dbReference>